<evidence type="ECO:0000256" key="5">
    <source>
        <dbReference type="ARBA" id="ARBA00023002"/>
    </source>
</evidence>
<dbReference type="GO" id="GO:0019646">
    <property type="term" value="P:aerobic electron transport chain"/>
    <property type="evidence" value="ECO:0007669"/>
    <property type="project" value="TreeGrafter"/>
</dbReference>
<dbReference type="Proteomes" id="UP000287239">
    <property type="component" value="Unassembled WGS sequence"/>
</dbReference>
<dbReference type="PRINTS" id="PR00368">
    <property type="entry name" value="FADPNR"/>
</dbReference>
<keyword evidence="8" id="KW-1185">Reference proteome</keyword>
<evidence type="ECO:0000256" key="1">
    <source>
        <dbReference type="ARBA" id="ARBA00001974"/>
    </source>
</evidence>
<keyword evidence="3" id="KW-0285">Flavoprotein</keyword>
<protein>
    <submittedName>
        <fullName evidence="7">FAD-dependent oxidoreductase</fullName>
    </submittedName>
</protein>
<evidence type="ECO:0000259" key="6">
    <source>
        <dbReference type="Pfam" id="PF07992"/>
    </source>
</evidence>
<dbReference type="PANTHER" id="PTHR42913:SF3">
    <property type="entry name" value="64 KDA MITOCHONDRIAL NADH DEHYDROGENASE (EUROFUNG)"/>
    <property type="match status" value="1"/>
</dbReference>
<dbReference type="Pfam" id="PF07992">
    <property type="entry name" value="Pyr_redox_2"/>
    <property type="match status" value="1"/>
</dbReference>
<reference evidence="7 8" key="1">
    <citation type="submission" date="2017-05" db="EMBL/GenBank/DDBJ databases">
        <title>Vagococcus spp. assemblies.</title>
        <authorList>
            <person name="Gulvik C.A."/>
        </authorList>
    </citation>
    <scope>NUCLEOTIDE SEQUENCE [LARGE SCALE GENOMIC DNA]</scope>
    <source>
        <strain evidence="7 8">NCFB 2777</strain>
    </source>
</reference>
<keyword evidence="4" id="KW-0274">FAD</keyword>
<dbReference type="GO" id="GO:0003955">
    <property type="term" value="F:NAD(P)H dehydrogenase (quinone) activity"/>
    <property type="evidence" value="ECO:0007669"/>
    <property type="project" value="TreeGrafter"/>
</dbReference>
<keyword evidence="5" id="KW-0560">Oxidoreductase</keyword>
<organism evidence="7 8">
    <name type="scientific">Vagococcus salmoninarum</name>
    <dbReference type="NCBI Taxonomy" id="2739"/>
    <lineage>
        <taxon>Bacteria</taxon>
        <taxon>Bacillati</taxon>
        <taxon>Bacillota</taxon>
        <taxon>Bacilli</taxon>
        <taxon>Lactobacillales</taxon>
        <taxon>Enterococcaceae</taxon>
        <taxon>Vagococcus</taxon>
    </lineage>
</organism>
<dbReference type="PANTHER" id="PTHR42913">
    <property type="entry name" value="APOPTOSIS-INDUCING FACTOR 1"/>
    <property type="match status" value="1"/>
</dbReference>
<dbReference type="AlphaFoldDB" id="A0A429ZKV4"/>
<dbReference type="RefSeq" id="WP_126780724.1">
    <property type="nucleotide sequence ID" value="NZ_CP177121.1"/>
</dbReference>
<evidence type="ECO:0000313" key="8">
    <source>
        <dbReference type="Proteomes" id="UP000287239"/>
    </source>
</evidence>
<proteinExistence type="inferred from homology"/>
<evidence type="ECO:0000313" key="7">
    <source>
        <dbReference type="EMBL" id="RST94308.1"/>
    </source>
</evidence>
<evidence type="ECO:0000256" key="3">
    <source>
        <dbReference type="ARBA" id="ARBA00022630"/>
    </source>
</evidence>
<dbReference type="GeneID" id="98568717"/>
<comment type="cofactor">
    <cofactor evidence="1">
        <name>FAD</name>
        <dbReference type="ChEBI" id="CHEBI:57692"/>
    </cofactor>
</comment>
<feature type="domain" description="FAD/NAD(P)-binding" evidence="6">
    <location>
        <begin position="5"/>
        <end position="321"/>
    </location>
</feature>
<evidence type="ECO:0000256" key="2">
    <source>
        <dbReference type="ARBA" id="ARBA00005272"/>
    </source>
</evidence>
<dbReference type="EMBL" id="NGJU01000015">
    <property type="protein sequence ID" value="RST94308.1"/>
    <property type="molecule type" value="Genomic_DNA"/>
</dbReference>
<evidence type="ECO:0000256" key="4">
    <source>
        <dbReference type="ARBA" id="ARBA00022827"/>
    </source>
</evidence>
<gene>
    <name evidence="7" type="ORF">CBF35_10065</name>
</gene>
<comment type="caution">
    <text evidence="7">The sequence shown here is derived from an EMBL/GenBank/DDBJ whole genome shotgun (WGS) entry which is preliminary data.</text>
</comment>
<dbReference type="Gene3D" id="3.50.50.100">
    <property type="match status" value="1"/>
</dbReference>
<dbReference type="OrthoDB" id="9781621at2"/>
<name>A0A429ZKV4_9ENTE</name>
<dbReference type="InterPro" id="IPR023753">
    <property type="entry name" value="FAD/NAD-binding_dom"/>
</dbReference>
<dbReference type="SUPFAM" id="SSF51905">
    <property type="entry name" value="FAD/NAD(P)-binding domain"/>
    <property type="match status" value="2"/>
</dbReference>
<accession>A0A429ZKV4</accession>
<dbReference type="InterPro" id="IPR036188">
    <property type="entry name" value="FAD/NAD-bd_sf"/>
</dbReference>
<comment type="similarity">
    <text evidence="2">Belongs to the NADH dehydrogenase family.</text>
</comment>
<dbReference type="InterPro" id="IPR051169">
    <property type="entry name" value="NADH-Q_oxidoreductase"/>
</dbReference>
<sequence>MSKTQIVVLGAGYAGLKTVKGLQKKNLEATITLINKNDYHYEATQLHEVAAGTQPASKISFDIKDVIDAKKVNFIKDTVTMIDKETKVITLESGKTVDYDKLVVALGFESESFGIKGVDEFGWPLVDIKTAEAALAQLDKNIQNYQKSQDLKDLSIVVCGAGFTSIEYLGEITNRLPKLADKYNFPMSEVKITCIEAMPKLLPMFSGNLSDYGVNVLKKRGVDFIVGTPIKEIKAQAVVYEENGELKEVAANTIIWTTGVRGSSVIGASGFDERRGRVMVEPNLTVTNYPEIFMIGDVSAVMDEANGRPYPTTAQIALAQADLVVENIVAQFANQELKSFTFKSLGTVASIGNNDGIGHSFNRDWKGWTASVMKKGIVDKSLLQVGSPKVLLKKGRFDFYH</sequence>